<accession>A0A2H4YEM4</accession>
<keyword evidence="1" id="KW-0175">Coiled coil</keyword>
<evidence type="ECO:0000313" key="3">
    <source>
        <dbReference type="Proteomes" id="UP000240934"/>
    </source>
</evidence>
<sequence>MSSQVKSNRNKMKAEIKVHNACRAILNHIFFKNVTVDGKTIRVYNHYTAGHVRKADRLDKDDNVKQKFNIAIGGESVVWDSASVMRNINQFTSFACIRMVIRSKTISHMAESNLVKLGYAEIVNGVVQIESKIFLSPDRKTLKPLPMMPYLKQENKVLVAADLVKPFKKEETVKQEQTITSARPPVSENEMKRQYLIQVNRFLELNYGSKFDRIRLLEEKQRNVDQEIAKLQSERAKYEKESKALTEEINKVRESLLTF</sequence>
<dbReference type="EMBL" id="MG250483">
    <property type="protein sequence ID" value="AUE22622.1"/>
    <property type="molecule type" value="Genomic_DNA"/>
</dbReference>
<feature type="coiled-coil region" evidence="1">
    <location>
        <begin position="214"/>
        <end position="255"/>
    </location>
</feature>
<organism evidence="2 3">
    <name type="scientific">Aeromonas phage Ah1</name>
    <dbReference type="NCBI Taxonomy" id="2053701"/>
    <lineage>
        <taxon>Viruses</taxon>
        <taxon>Duplodnaviria</taxon>
        <taxon>Heunggongvirae</taxon>
        <taxon>Uroviricota</taxon>
        <taxon>Caudoviricetes</taxon>
        <taxon>Pantevenvirales</taxon>
        <taxon>Straboviridae</taxon>
        <taxon>Cinqassovirus</taxon>
        <taxon>Cinqassovirus ah1</taxon>
    </lineage>
</organism>
<dbReference type="Proteomes" id="UP000240934">
    <property type="component" value="Segment"/>
</dbReference>
<name>A0A2H4YEM4_9CAUD</name>
<proteinExistence type="predicted"/>
<evidence type="ECO:0000313" key="2">
    <source>
        <dbReference type="EMBL" id="AUE22622.1"/>
    </source>
</evidence>
<keyword evidence="3" id="KW-1185">Reference proteome</keyword>
<gene>
    <name evidence="2" type="ORF">Ah1_00081</name>
</gene>
<evidence type="ECO:0000256" key="1">
    <source>
        <dbReference type="SAM" id="Coils"/>
    </source>
</evidence>
<reference evidence="2 3" key="1">
    <citation type="submission" date="2017-10" db="EMBL/GenBank/DDBJ databases">
        <title>Antibacterial composition for extension of chilled fish shelf life and decreasing of risk of food-borne infections, bacteriophage strains for its preparation.</title>
        <authorList>
            <person name="Zulkarneev E.R."/>
            <person name="Aleshkin A.V."/>
            <person name="Rubalsky O.V."/>
            <person name="Kiseleva I.A."/>
            <person name="Rubalskii E.O."/>
            <person name="Lebedev S.N."/>
        </authorList>
    </citation>
    <scope>NUCLEOTIDE SEQUENCE [LARGE SCALE GENOMIC DNA]</scope>
</reference>
<protein>
    <submittedName>
        <fullName evidence="2">Uncharacterized protein</fullName>
    </submittedName>
</protein>